<sequence length="571" mass="62596">RWAISDCFGSCKDRCRMKLAATPAVATSAGVEGGRSQLRRTTLPEPLCDTTWSQSRPAKKHISEGGGISGQRRHAGSESGGAGAFSASSGAAGAASRHSFQEPWSPAVKFVLPEESSAFDRQTSFDRQRSGSSDDTKGAISMLQEFVQYSKGFHLPPRCPILQWSYDTRMADYLTLEFRATVGFLLEGVPHYSAGEWHQSKKIAQRDAAERALGLLVGCWGEYLAQTECAELSLSPSCSAFGTPSTAAGGPSIPNSPATGGPSMPNSPDRPRSVAECAKEKSSSDEFQLLEHFCRSFQTCDAPPPQWNVSSISDGCFQASVEIELLGVQHKFSAGSCNSEEAAYESAAKRVLWYLNCPGFESSFEPPDFSAVAARDMPMPPPNWASDAAEEDALQVAERKTCLMRLQNRLQQALARDLRPGQSVWEWSYESDPDAGWPLLCRAKVSIPVISREFVGAWARGQRNAQIALCGAVASFLDSYAPPSPQSQQEEQKEHRPQKQKKKQKQMKKQQDQKQAPPRQEPKRQEQHKALRQHFQQSKEPVRQPVRQQQRLPPESAGISPQQAPAAESPA</sequence>
<feature type="compositionally biased region" description="Basic and acidic residues" evidence="1">
    <location>
        <begin position="520"/>
        <end position="529"/>
    </location>
</feature>
<organism evidence="2 3">
    <name type="scientific">Polarella glacialis</name>
    <name type="common">Dinoflagellate</name>
    <dbReference type="NCBI Taxonomy" id="89957"/>
    <lineage>
        <taxon>Eukaryota</taxon>
        <taxon>Sar</taxon>
        <taxon>Alveolata</taxon>
        <taxon>Dinophyceae</taxon>
        <taxon>Suessiales</taxon>
        <taxon>Suessiaceae</taxon>
        <taxon>Polarella</taxon>
    </lineage>
</organism>
<name>A0A813KHI5_POLGL</name>
<protein>
    <submittedName>
        <fullName evidence="2">Uncharacterized protein</fullName>
    </submittedName>
</protein>
<dbReference type="EMBL" id="CAJNNW010030402">
    <property type="protein sequence ID" value="CAE8703350.1"/>
    <property type="molecule type" value="Genomic_DNA"/>
</dbReference>
<evidence type="ECO:0000256" key="1">
    <source>
        <dbReference type="SAM" id="MobiDB-lite"/>
    </source>
</evidence>
<feature type="compositionally biased region" description="Low complexity" evidence="1">
    <location>
        <begin position="543"/>
        <end position="571"/>
    </location>
</feature>
<evidence type="ECO:0000313" key="3">
    <source>
        <dbReference type="Proteomes" id="UP000626109"/>
    </source>
</evidence>
<feature type="region of interest" description="Disordered" evidence="1">
    <location>
        <begin position="249"/>
        <end position="273"/>
    </location>
</feature>
<reference evidence="2" key="1">
    <citation type="submission" date="2021-02" db="EMBL/GenBank/DDBJ databases">
        <authorList>
            <person name="Dougan E. K."/>
            <person name="Rhodes N."/>
            <person name="Thang M."/>
            <person name="Chan C."/>
        </authorList>
    </citation>
    <scope>NUCLEOTIDE SEQUENCE</scope>
</reference>
<dbReference type="Proteomes" id="UP000626109">
    <property type="component" value="Unassembled WGS sequence"/>
</dbReference>
<proteinExistence type="predicted"/>
<accession>A0A813KHI5</accession>
<gene>
    <name evidence="2" type="ORF">PGLA2088_LOCUS32795</name>
</gene>
<feature type="non-terminal residue" evidence="2">
    <location>
        <position position="1"/>
    </location>
</feature>
<feature type="compositionally biased region" description="Basic residues" evidence="1">
    <location>
        <begin position="498"/>
        <end position="508"/>
    </location>
</feature>
<feature type="region of interest" description="Disordered" evidence="1">
    <location>
        <begin position="480"/>
        <end position="571"/>
    </location>
</feature>
<evidence type="ECO:0000313" key="2">
    <source>
        <dbReference type="EMBL" id="CAE8703350.1"/>
    </source>
</evidence>
<feature type="region of interest" description="Disordered" evidence="1">
    <location>
        <begin position="29"/>
        <end position="88"/>
    </location>
</feature>
<dbReference type="AlphaFoldDB" id="A0A813KHI5"/>
<comment type="caution">
    <text evidence="2">The sequence shown here is derived from an EMBL/GenBank/DDBJ whole genome shotgun (WGS) entry which is preliminary data.</text>
</comment>